<dbReference type="InterPro" id="IPR003431">
    <property type="entry name" value="B-propeller_Phytase"/>
</dbReference>
<keyword evidence="4" id="KW-1185">Reference proteome</keyword>
<dbReference type="SUPFAM" id="SSF50956">
    <property type="entry name" value="Thermostable phytase (3-phytase)"/>
    <property type="match status" value="1"/>
</dbReference>
<keyword evidence="1" id="KW-0732">Signal</keyword>
<organism evidence="3 4">
    <name type="scientific">Hymenobacter setariae</name>
    <dbReference type="NCBI Taxonomy" id="2594794"/>
    <lineage>
        <taxon>Bacteria</taxon>
        <taxon>Pseudomonadati</taxon>
        <taxon>Bacteroidota</taxon>
        <taxon>Cytophagia</taxon>
        <taxon>Cytophagales</taxon>
        <taxon>Hymenobacteraceae</taxon>
        <taxon>Hymenobacter</taxon>
    </lineage>
</organism>
<reference evidence="3 4" key="1">
    <citation type="submission" date="2019-07" db="EMBL/GenBank/DDBJ databases">
        <title>Hymenobacter sp. straun FUR1 Genome sequencing and assembly.</title>
        <authorList>
            <person name="Chhetri G."/>
        </authorList>
    </citation>
    <scope>NUCLEOTIDE SEQUENCE [LARGE SCALE GENOMIC DNA]</scope>
    <source>
        <strain evidence="3 4">Fur1</strain>
    </source>
</reference>
<feature type="signal peptide" evidence="1">
    <location>
        <begin position="1"/>
        <end position="21"/>
    </location>
</feature>
<dbReference type="InterPro" id="IPR011042">
    <property type="entry name" value="6-blade_b-propeller_TolB-like"/>
</dbReference>
<feature type="chain" id="PRO_5035187806" evidence="1">
    <location>
        <begin position="22"/>
        <end position="376"/>
    </location>
</feature>
<evidence type="ECO:0000313" key="3">
    <source>
        <dbReference type="EMBL" id="TVT39580.1"/>
    </source>
</evidence>
<dbReference type="AlphaFoldDB" id="A0A558BST1"/>
<gene>
    <name evidence="3" type="ORF">FNT36_18225</name>
</gene>
<dbReference type="EMBL" id="VMRJ01000004">
    <property type="protein sequence ID" value="TVT39580.1"/>
    <property type="molecule type" value="Genomic_DNA"/>
</dbReference>
<dbReference type="Proteomes" id="UP000317624">
    <property type="component" value="Unassembled WGS sequence"/>
</dbReference>
<proteinExistence type="predicted"/>
<dbReference type="RefSeq" id="WP_144850586.1">
    <property type="nucleotide sequence ID" value="NZ_VMRJ01000004.1"/>
</dbReference>
<evidence type="ECO:0000259" key="2">
    <source>
        <dbReference type="PROSITE" id="PS51662"/>
    </source>
</evidence>
<dbReference type="Gene3D" id="2.120.10.30">
    <property type="entry name" value="TolB, C-terminal domain"/>
    <property type="match status" value="1"/>
</dbReference>
<dbReference type="GO" id="GO:0016158">
    <property type="term" value="F:inositol hexakisphosphate 3-phosphatase activity"/>
    <property type="evidence" value="ECO:0007669"/>
    <property type="project" value="InterPro"/>
</dbReference>
<sequence length="376" mass="40824">MPLSILRIPAATLLLSAAALLPTGCQHVVQATSSTPTVGLADDGTNTGPGVVRPVVVTQPVRYDTDDPAIWVNAQDPAKSLIIGTDKDSDGGLYVFDLQGKEVPGKSVHGLKRPNNVDLAYGLKLGGQPTDFALVTERETGKLRAFRLPDMQPLDHGNLDVFVGAPDEQRMPMGVAIYTRPTDGAMFAVVGRKTGPREGYLAQYRLADDGQGQLTMTQVRTFGAWSGKKEIESIAVDNELGFIYYSDEGVGVRKYYADPTKGDAELALFAKTGFTEDHEGISIYKTGPREGYILVSDQGASQFRFFPRQGTATDPNAHPELRAVRVAAHFSDGSDVTNVPLNAQFPHGLFVAMSDNKTFHYYRWEDMLGKDVKAVE</sequence>
<dbReference type="OrthoDB" id="8696437at2"/>
<feature type="domain" description="BPP" evidence="2">
    <location>
        <begin position="42"/>
        <end position="372"/>
    </location>
</feature>
<dbReference type="Pfam" id="PF02333">
    <property type="entry name" value="Phytase"/>
    <property type="match status" value="1"/>
</dbReference>
<name>A0A558BST1_9BACT</name>
<protein>
    <submittedName>
        <fullName evidence="3">Phytase</fullName>
    </submittedName>
</protein>
<evidence type="ECO:0000256" key="1">
    <source>
        <dbReference type="SAM" id="SignalP"/>
    </source>
</evidence>
<evidence type="ECO:0000313" key="4">
    <source>
        <dbReference type="Proteomes" id="UP000317624"/>
    </source>
</evidence>
<accession>A0A558BST1</accession>
<comment type="caution">
    <text evidence="3">The sequence shown here is derived from an EMBL/GenBank/DDBJ whole genome shotgun (WGS) entry which is preliminary data.</text>
</comment>
<dbReference type="PROSITE" id="PS51662">
    <property type="entry name" value="BP_PHYTASE"/>
    <property type="match status" value="1"/>
</dbReference>